<comment type="subcellular location">
    <subcellularLocation>
        <location evidence="4">Cytoplasm</location>
    </subcellularLocation>
</comment>
<evidence type="ECO:0000259" key="6">
    <source>
        <dbReference type="PROSITE" id="PS00745"/>
    </source>
</evidence>
<dbReference type="Pfam" id="PF03462">
    <property type="entry name" value="PCRF"/>
    <property type="match status" value="1"/>
</dbReference>
<comment type="caution">
    <text evidence="7">The sequence shown here is derived from an EMBL/GenBank/DDBJ whole genome shotgun (WGS) entry which is preliminary data.</text>
</comment>
<evidence type="ECO:0000256" key="5">
    <source>
        <dbReference type="NCBIfam" id="TIGR00020"/>
    </source>
</evidence>
<evidence type="ECO:0000256" key="1">
    <source>
        <dbReference type="ARBA" id="ARBA00010835"/>
    </source>
</evidence>
<keyword evidence="3 4" id="KW-0648">Protein biosynthesis</keyword>
<evidence type="ECO:0000313" key="7">
    <source>
        <dbReference type="EMBL" id="KWT84426.1"/>
    </source>
</evidence>
<protein>
    <recommendedName>
        <fullName evidence="4 5">Peptide chain release factor 2</fullName>
        <shortName evidence="4">RF-2</shortName>
    </recommendedName>
</protein>
<reference evidence="7 8" key="1">
    <citation type="submission" date="2015-11" db="EMBL/GenBank/DDBJ databases">
        <authorList>
            <person name="Lin W."/>
        </authorList>
    </citation>
    <scope>NUCLEOTIDE SEQUENCE [LARGE SCALE GENOMIC DNA]</scope>
    <source>
        <strain evidence="7 8">HCH-1</strain>
    </source>
</reference>
<dbReference type="HAMAP" id="MF_00094">
    <property type="entry name" value="Rel_fac_2"/>
    <property type="match status" value="1"/>
</dbReference>
<sequence>MLGEEDGELFVKDIEEKLKSTEIKIDKLELKHLLSHKLDINNAIVDIHPGAGGTESQDWAQMLMRMYLRWAEKNGFKADIIDILNGDEAGIKSVTIAFSGPYAYGYLKPEVGVHRLVRISPFDSNKRRHTSFAAVLVYPDVEKDIEIDIKEEDIRIDTFRASGAGGQHINKVSSAVRITHAPSGIVVSCQNERSQHRNKERAMSILKSRLYEMEIAAQGKKMEGIIGDKKNIQWGNQIRSYVLQPYRLVKDHRTGYESGNVNAVLNGEIDAFIKEYLFWKKTG</sequence>
<evidence type="ECO:0000256" key="3">
    <source>
        <dbReference type="ARBA" id="ARBA00022917"/>
    </source>
</evidence>
<organism evidence="7 8">
    <name type="scientific">Candidatus Magnetominusculus xianensis</name>
    <dbReference type="NCBI Taxonomy" id="1748249"/>
    <lineage>
        <taxon>Bacteria</taxon>
        <taxon>Pseudomonadati</taxon>
        <taxon>Nitrospirota</taxon>
        <taxon>Nitrospiria</taxon>
        <taxon>Nitrospirales</taxon>
        <taxon>Nitrospiraceae</taxon>
        <taxon>Candidatus Magnetominusculus</taxon>
    </lineage>
</organism>
<keyword evidence="8" id="KW-1185">Reference proteome</keyword>
<accession>A0ABR5SEJ2</accession>
<proteinExistence type="inferred from homology"/>
<dbReference type="Proteomes" id="UP000060487">
    <property type="component" value="Unassembled WGS sequence"/>
</dbReference>
<keyword evidence="2 4" id="KW-0488">Methylation</keyword>
<dbReference type="InterPro" id="IPR005139">
    <property type="entry name" value="PCRF"/>
</dbReference>
<dbReference type="InterPro" id="IPR045853">
    <property type="entry name" value="Pep_chain_release_fac_I_sf"/>
</dbReference>
<comment type="function">
    <text evidence="4">Peptide chain release factor 2 directs the termination of translation in response to the peptide chain termination codons UGA and UAA.</text>
</comment>
<name>A0ABR5SEJ2_9BACT</name>
<evidence type="ECO:0000256" key="4">
    <source>
        <dbReference type="HAMAP-Rule" id="MF_00094"/>
    </source>
</evidence>
<feature type="domain" description="Prokaryotic-type class I peptide chain release factors" evidence="6">
    <location>
        <begin position="160"/>
        <end position="176"/>
    </location>
</feature>
<evidence type="ECO:0000256" key="2">
    <source>
        <dbReference type="ARBA" id="ARBA00022481"/>
    </source>
</evidence>
<evidence type="ECO:0000313" key="8">
    <source>
        <dbReference type="Proteomes" id="UP000060487"/>
    </source>
</evidence>
<dbReference type="SUPFAM" id="SSF75620">
    <property type="entry name" value="Release factor"/>
    <property type="match status" value="1"/>
</dbReference>
<dbReference type="Gene3D" id="3.30.70.1660">
    <property type="match status" value="1"/>
</dbReference>
<dbReference type="PANTHER" id="PTHR43116:SF3">
    <property type="entry name" value="CLASS I PEPTIDE CHAIN RELEASE FACTOR"/>
    <property type="match status" value="1"/>
</dbReference>
<dbReference type="InterPro" id="IPR000352">
    <property type="entry name" value="Pep_chain_release_fac_I"/>
</dbReference>
<dbReference type="EMBL" id="LNQR01000068">
    <property type="protein sequence ID" value="KWT84426.1"/>
    <property type="molecule type" value="Genomic_DNA"/>
</dbReference>
<comment type="similarity">
    <text evidence="1 4">Belongs to the prokaryotic/mitochondrial release factor family.</text>
</comment>
<dbReference type="InterPro" id="IPR004374">
    <property type="entry name" value="PrfB"/>
</dbReference>
<feature type="modified residue" description="N5-methylglutamine" evidence="4">
    <location>
        <position position="167"/>
    </location>
</feature>
<comment type="PTM">
    <text evidence="4">Methylated by PrmC. Methylation increases the termination efficiency of RF2.</text>
</comment>
<keyword evidence="4" id="KW-0963">Cytoplasm</keyword>
<dbReference type="PANTHER" id="PTHR43116">
    <property type="entry name" value="PEPTIDE CHAIN RELEASE FACTOR 2"/>
    <property type="match status" value="1"/>
</dbReference>
<dbReference type="SMART" id="SM00937">
    <property type="entry name" value="PCRF"/>
    <property type="match status" value="1"/>
</dbReference>
<gene>
    <name evidence="4 7" type="primary">prfB</name>
    <name evidence="7" type="ORF">ASN18_1922</name>
</gene>
<dbReference type="Pfam" id="PF00472">
    <property type="entry name" value="RF-1"/>
    <property type="match status" value="1"/>
</dbReference>
<dbReference type="PROSITE" id="PS00745">
    <property type="entry name" value="RF_PROK_I"/>
    <property type="match status" value="1"/>
</dbReference>
<dbReference type="NCBIfam" id="TIGR00020">
    <property type="entry name" value="prfB"/>
    <property type="match status" value="1"/>
</dbReference>
<dbReference type="Gene3D" id="3.30.160.20">
    <property type="match status" value="1"/>
</dbReference>